<evidence type="ECO:0000313" key="3">
    <source>
        <dbReference type="Proteomes" id="UP000027920"/>
    </source>
</evidence>
<dbReference type="STRING" id="1182545.A0A072P5U7"/>
<accession>A0A072P5U7</accession>
<dbReference type="GO" id="GO:0005975">
    <property type="term" value="P:carbohydrate metabolic process"/>
    <property type="evidence" value="ECO:0007669"/>
    <property type="project" value="InterPro"/>
</dbReference>
<dbReference type="InterPro" id="IPR008928">
    <property type="entry name" value="6-hairpin_glycosidase_sf"/>
</dbReference>
<dbReference type="Proteomes" id="UP000027920">
    <property type="component" value="Unassembled WGS sequence"/>
</dbReference>
<dbReference type="HOGENOM" id="CLU_1245367_0_0_1"/>
<dbReference type="GO" id="GO:0003824">
    <property type="term" value="F:catalytic activity"/>
    <property type="evidence" value="ECO:0007669"/>
    <property type="project" value="UniProtKB-ARBA"/>
</dbReference>
<organism evidence="2 3">
    <name type="scientific">Exophiala aquamarina CBS 119918</name>
    <dbReference type="NCBI Taxonomy" id="1182545"/>
    <lineage>
        <taxon>Eukaryota</taxon>
        <taxon>Fungi</taxon>
        <taxon>Dikarya</taxon>
        <taxon>Ascomycota</taxon>
        <taxon>Pezizomycotina</taxon>
        <taxon>Eurotiomycetes</taxon>
        <taxon>Chaetothyriomycetidae</taxon>
        <taxon>Chaetothyriales</taxon>
        <taxon>Herpotrichiellaceae</taxon>
        <taxon>Exophiala</taxon>
    </lineage>
</organism>
<evidence type="ECO:0008006" key="4">
    <source>
        <dbReference type="Google" id="ProtNLM"/>
    </source>
</evidence>
<dbReference type="InterPro" id="IPR012341">
    <property type="entry name" value="6hp_glycosidase-like_sf"/>
</dbReference>
<protein>
    <recommendedName>
        <fullName evidence="4">Alpha-L-rhamnosidase C-terminal domain-containing protein</fullName>
    </recommendedName>
</protein>
<reference evidence="2 3" key="1">
    <citation type="submission" date="2013-03" db="EMBL/GenBank/DDBJ databases">
        <title>The Genome Sequence of Exophiala aquamarina CBS 119918.</title>
        <authorList>
            <consortium name="The Broad Institute Genomics Platform"/>
            <person name="Cuomo C."/>
            <person name="de Hoog S."/>
            <person name="Gorbushina A."/>
            <person name="Walker B."/>
            <person name="Young S.K."/>
            <person name="Zeng Q."/>
            <person name="Gargeya S."/>
            <person name="Fitzgerald M."/>
            <person name="Haas B."/>
            <person name="Abouelleil A."/>
            <person name="Allen A.W."/>
            <person name="Alvarado L."/>
            <person name="Arachchi H.M."/>
            <person name="Berlin A.M."/>
            <person name="Chapman S.B."/>
            <person name="Gainer-Dewar J."/>
            <person name="Goldberg J."/>
            <person name="Griggs A."/>
            <person name="Gujja S."/>
            <person name="Hansen M."/>
            <person name="Howarth C."/>
            <person name="Imamovic A."/>
            <person name="Ireland A."/>
            <person name="Larimer J."/>
            <person name="McCowan C."/>
            <person name="Murphy C."/>
            <person name="Pearson M."/>
            <person name="Poon T.W."/>
            <person name="Priest M."/>
            <person name="Roberts A."/>
            <person name="Saif S."/>
            <person name="Shea T."/>
            <person name="Sisk P."/>
            <person name="Sykes S."/>
            <person name="Wortman J."/>
            <person name="Nusbaum C."/>
            <person name="Birren B."/>
        </authorList>
    </citation>
    <scope>NUCLEOTIDE SEQUENCE [LARGE SCALE GENOMIC DNA]</scope>
    <source>
        <strain evidence="2 3">CBS 119918</strain>
    </source>
</reference>
<feature type="compositionally biased region" description="Basic and acidic residues" evidence="1">
    <location>
        <begin position="193"/>
        <end position="206"/>
    </location>
</feature>
<dbReference type="PANTHER" id="PTHR34987:SF2">
    <property type="entry name" value="B, PUTATIVE (AFU_ORTHOLOGUE AFUA_7G05040)-RELATED"/>
    <property type="match status" value="1"/>
</dbReference>
<dbReference type="SUPFAM" id="SSF48208">
    <property type="entry name" value="Six-hairpin glycosidases"/>
    <property type="match status" value="1"/>
</dbReference>
<name>A0A072P5U7_9EURO</name>
<dbReference type="RefSeq" id="XP_013258064.1">
    <property type="nucleotide sequence ID" value="XM_013402610.1"/>
</dbReference>
<dbReference type="PANTHER" id="PTHR34987">
    <property type="entry name" value="C, PUTATIVE (AFU_ORTHOLOGUE AFUA_3G02880)-RELATED"/>
    <property type="match status" value="1"/>
</dbReference>
<feature type="region of interest" description="Disordered" evidence="1">
    <location>
        <begin position="192"/>
        <end position="222"/>
    </location>
</feature>
<evidence type="ECO:0000313" key="2">
    <source>
        <dbReference type="EMBL" id="KEF55474.1"/>
    </source>
</evidence>
<evidence type="ECO:0000256" key="1">
    <source>
        <dbReference type="SAM" id="MobiDB-lite"/>
    </source>
</evidence>
<comment type="caution">
    <text evidence="2">The sequence shown here is derived from an EMBL/GenBank/DDBJ whole genome shotgun (WGS) entry which is preliminary data.</text>
</comment>
<sequence>MDGPGSKDRSQHPQVFAVLSGAIQGGAAAALMRRTILDSRLPKCSYAQSFYLLKAAAQAGVYQELFPYLVVPWRKMMSQNLTTWAEDDVMFRSDCHGWSAVPINEIVSRIFGLSPASAGYGSLKIEPAFSLLPQHSKGSFVTKNGKVSFSWDSSVGLQILSAFDIQVEIMGQRGPEIVHLKKGIPTIVCKTAHWPDRGQKEGDPGRPETSSHQAVEMMTVNG</sequence>
<dbReference type="OrthoDB" id="6503935at2759"/>
<dbReference type="EMBL" id="AMGV01000007">
    <property type="protein sequence ID" value="KEF55474.1"/>
    <property type="molecule type" value="Genomic_DNA"/>
</dbReference>
<dbReference type="Gene3D" id="1.50.10.10">
    <property type="match status" value="1"/>
</dbReference>
<dbReference type="GeneID" id="25283137"/>
<keyword evidence="3" id="KW-1185">Reference proteome</keyword>
<gene>
    <name evidence="2" type="ORF">A1O9_08224</name>
</gene>
<dbReference type="Gene3D" id="2.60.420.10">
    <property type="entry name" value="Maltose phosphorylase, domain 3"/>
    <property type="match status" value="1"/>
</dbReference>
<dbReference type="VEuPathDB" id="FungiDB:A1O9_08224"/>
<proteinExistence type="predicted"/>
<dbReference type="AlphaFoldDB" id="A0A072P5U7"/>